<dbReference type="InterPro" id="IPR030395">
    <property type="entry name" value="GP_PDE_dom"/>
</dbReference>
<dbReference type="GO" id="GO:0006071">
    <property type="term" value="P:glycerol metabolic process"/>
    <property type="evidence" value="ECO:0007669"/>
    <property type="project" value="UniProtKB-KW"/>
</dbReference>
<feature type="domain" description="GP-PDE" evidence="9">
    <location>
        <begin position="52"/>
        <end position="168"/>
    </location>
</feature>
<dbReference type="EC" id="3.1.4.46" evidence="2"/>
<evidence type="ECO:0000256" key="6">
    <source>
        <dbReference type="ARBA" id="ARBA00047512"/>
    </source>
</evidence>
<keyword evidence="11" id="KW-1185">Reference proteome</keyword>
<gene>
    <name evidence="10" type="ORF">FisN_7Lh103</name>
</gene>
<keyword evidence="5 10" id="KW-0378">Hydrolase</keyword>
<dbReference type="PROSITE" id="PS51704">
    <property type="entry name" value="GP_PDE"/>
    <property type="match status" value="1"/>
</dbReference>
<evidence type="ECO:0000313" key="10">
    <source>
        <dbReference type="EMBL" id="GAX11729.1"/>
    </source>
</evidence>
<dbReference type="GO" id="GO:0008889">
    <property type="term" value="F:glycerophosphodiester phosphodiesterase activity"/>
    <property type="evidence" value="ECO:0007669"/>
    <property type="project" value="UniProtKB-EC"/>
</dbReference>
<dbReference type="GO" id="GO:0006629">
    <property type="term" value="P:lipid metabolic process"/>
    <property type="evidence" value="ECO:0007669"/>
    <property type="project" value="InterPro"/>
</dbReference>
<evidence type="ECO:0000313" key="11">
    <source>
        <dbReference type="Proteomes" id="UP000198406"/>
    </source>
</evidence>
<comment type="similarity">
    <text evidence="1">Belongs to the glycerophosphoryl diester phosphodiesterase family.</text>
</comment>
<proteinExistence type="inferred from homology"/>
<comment type="caution">
    <text evidence="10">The sequence shown here is derived from an EMBL/GenBank/DDBJ whole genome shotgun (WGS) entry which is preliminary data.</text>
</comment>
<dbReference type="AlphaFoldDB" id="A0A1Z5JCM7"/>
<dbReference type="PANTHER" id="PTHR43620">
    <property type="entry name" value="GLYCEROPHOSPHORYL DIESTER PHOSPHODIESTERASE"/>
    <property type="match status" value="1"/>
</dbReference>
<comment type="catalytic activity">
    <reaction evidence="6">
        <text>a sn-glycero-3-phosphodiester + H2O = an alcohol + sn-glycerol 3-phosphate + H(+)</text>
        <dbReference type="Rhea" id="RHEA:12969"/>
        <dbReference type="ChEBI" id="CHEBI:15377"/>
        <dbReference type="ChEBI" id="CHEBI:15378"/>
        <dbReference type="ChEBI" id="CHEBI:30879"/>
        <dbReference type="ChEBI" id="CHEBI:57597"/>
        <dbReference type="ChEBI" id="CHEBI:83408"/>
        <dbReference type="EC" id="3.1.4.46"/>
    </reaction>
</comment>
<evidence type="ECO:0000259" key="9">
    <source>
        <dbReference type="PROSITE" id="PS51704"/>
    </source>
</evidence>
<dbReference type="PANTHER" id="PTHR43620:SF7">
    <property type="entry name" value="GLYCEROPHOSPHODIESTER PHOSPHODIESTERASE GDPD5-RELATED"/>
    <property type="match status" value="1"/>
</dbReference>
<evidence type="ECO:0000256" key="1">
    <source>
        <dbReference type="ARBA" id="ARBA00007277"/>
    </source>
</evidence>
<evidence type="ECO:0000256" key="2">
    <source>
        <dbReference type="ARBA" id="ARBA00012247"/>
    </source>
</evidence>
<keyword evidence="3 8" id="KW-0732">Signal</keyword>
<keyword evidence="4" id="KW-0319">Glycerol metabolism</keyword>
<evidence type="ECO:0000256" key="8">
    <source>
        <dbReference type="SAM" id="SignalP"/>
    </source>
</evidence>
<organism evidence="10 11">
    <name type="scientific">Fistulifera solaris</name>
    <name type="common">Oleaginous diatom</name>
    <dbReference type="NCBI Taxonomy" id="1519565"/>
    <lineage>
        <taxon>Eukaryota</taxon>
        <taxon>Sar</taxon>
        <taxon>Stramenopiles</taxon>
        <taxon>Ochrophyta</taxon>
        <taxon>Bacillariophyta</taxon>
        <taxon>Bacillariophyceae</taxon>
        <taxon>Bacillariophycidae</taxon>
        <taxon>Naviculales</taxon>
        <taxon>Naviculaceae</taxon>
        <taxon>Fistulifera</taxon>
    </lineage>
</organism>
<dbReference type="Proteomes" id="UP000198406">
    <property type="component" value="Unassembled WGS sequence"/>
</dbReference>
<evidence type="ECO:0000256" key="7">
    <source>
        <dbReference type="SAM" id="Phobius"/>
    </source>
</evidence>
<keyword evidence="7" id="KW-0812">Transmembrane</keyword>
<evidence type="ECO:0000256" key="5">
    <source>
        <dbReference type="ARBA" id="ARBA00022801"/>
    </source>
</evidence>
<dbReference type="OrthoDB" id="1058301at2759"/>
<feature type="chain" id="PRO_5012577274" description="glycerophosphodiester phosphodiesterase" evidence="8">
    <location>
        <begin position="22"/>
        <end position="498"/>
    </location>
</feature>
<reference evidence="10 11" key="1">
    <citation type="journal article" date="2015" name="Plant Cell">
        <title>Oil accumulation by the oleaginous diatom Fistulifera solaris as revealed by the genome and transcriptome.</title>
        <authorList>
            <person name="Tanaka T."/>
            <person name="Maeda Y."/>
            <person name="Veluchamy A."/>
            <person name="Tanaka M."/>
            <person name="Abida H."/>
            <person name="Marechal E."/>
            <person name="Bowler C."/>
            <person name="Muto M."/>
            <person name="Sunaga Y."/>
            <person name="Tanaka M."/>
            <person name="Yoshino T."/>
            <person name="Taniguchi T."/>
            <person name="Fukuda Y."/>
            <person name="Nemoto M."/>
            <person name="Matsumoto M."/>
            <person name="Wong P.S."/>
            <person name="Aburatani S."/>
            <person name="Fujibuchi W."/>
        </authorList>
    </citation>
    <scope>NUCLEOTIDE SEQUENCE [LARGE SCALE GENOMIC DNA]</scope>
    <source>
        <strain evidence="10 11">JPCC DA0580</strain>
    </source>
</reference>
<dbReference type="Gene3D" id="3.20.20.190">
    <property type="entry name" value="Phosphatidylinositol (PI) phosphodiesterase"/>
    <property type="match status" value="1"/>
</dbReference>
<protein>
    <recommendedName>
        <fullName evidence="2">glycerophosphodiester phosphodiesterase</fullName>
        <ecNumber evidence="2">3.1.4.46</ecNumber>
    </recommendedName>
</protein>
<sequence>MTIHECLPLLLILSLVRYCLAATDESSSSSSSATCLPHSLRVPSTVVHRPHQLVIAHRGASYHLPEHTTAAYRLALELGADWIETDVVASSDGVLFCLHSVDLAVTSNVEEIFPDQTWYSPIFNRTGYWIFNFTADQIDQLTVQQRLSESRSTAFDRKMHIPRLEDALRVLKDWNTDDLPQRLPPLVGDNITTTTNARKPSSVDLARSGMYLEFKDYILQKEEAGIDLVDLLYHHMEQFSDLWKPLLEDQCYAVMRFDEYVVPGLVLQSFDVDALSRFHERWPLYFSDKLNESNSSLRISPEPPHVLLLNYHGCTGELGEEFWFHIGDSWRSFLSGIGCDKQCLFDNEEFGHKAESFKLVLHPWTERPEQTFLVDPERFPTVFEETRHLLCKVPAVHGIFSESVSIAVAVARMGCQDSEQIDGKGDPLSDTTKESTTCYGSSRQSVIFSGLLSFFLGSLMAVSISSCVHRRKMLRHYTGRTTVTSSDEEDCGNDAELT</sequence>
<evidence type="ECO:0000256" key="3">
    <source>
        <dbReference type="ARBA" id="ARBA00022729"/>
    </source>
</evidence>
<feature type="signal peptide" evidence="8">
    <location>
        <begin position="1"/>
        <end position="21"/>
    </location>
</feature>
<dbReference type="EMBL" id="BDSP01000044">
    <property type="protein sequence ID" value="GAX11729.1"/>
    <property type="molecule type" value="Genomic_DNA"/>
</dbReference>
<dbReference type="SUPFAM" id="SSF51695">
    <property type="entry name" value="PLC-like phosphodiesterases"/>
    <property type="match status" value="1"/>
</dbReference>
<feature type="transmembrane region" description="Helical" evidence="7">
    <location>
        <begin position="446"/>
        <end position="468"/>
    </location>
</feature>
<keyword evidence="7" id="KW-1133">Transmembrane helix</keyword>
<dbReference type="Pfam" id="PF03009">
    <property type="entry name" value="GDPD"/>
    <property type="match status" value="1"/>
</dbReference>
<accession>A0A1Z5JCM7</accession>
<name>A0A1Z5JCM7_FISSO</name>
<dbReference type="InParanoid" id="A0A1Z5JCM7"/>
<dbReference type="InterPro" id="IPR017946">
    <property type="entry name" value="PLC-like_Pdiesterase_TIM-brl"/>
</dbReference>
<keyword evidence="7" id="KW-0472">Membrane</keyword>
<evidence type="ECO:0000256" key="4">
    <source>
        <dbReference type="ARBA" id="ARBA00022798"/>
    </source>
</evidence>